<feature type="transmembrane region" description="Helical" evidence="2">
    <location>
        <begin position="16"/>
        <end position="36"/>
    </location>
</feature>
<sequence length="868" mass="95484">MRLLKSVFRFLFSRRLWTFIGVVLLCLLIWQFGAIVKIGDLVPLETETARLIAIGVVVILWLFSILIGQLRAARANQVFVTELARPAPTPPKPGEGAVGEINTKFQAILNEMKRSKLGSRRFLREMPWYIIIGPPGTGKTTALRQSGLHFPVDLSDDLKGVGGTRNCDWFFTDDAVLVDTAGRYTEQGSDPEADAAEWAGFLNLLKKHRGRRALNGVIVAISVRELLGPKEDLRAHGREIRKRLAELRDQLAMHLPVYLLVTKLDLVPGFEAFFEEMTTEEREQVWGTTLPVEGGVDSVTVERELQALAARAEARLAGRLASDVPLAQRAEIFRFPAQLLRLDAPLKLLTDAVFGETRYDEAPWLRGIYLTSATQEGSPIDRLVTELAEGFGLPVQAAAPARRGDKRSFFLRRVLTDVIFRESGLGILDLRAEERRKWMWRGTLAGAVLVTACLAAAFAFSFSRYSAFIDEQKRLLTGLQASLADVAVRQAPTDPLDLDVALEAVGKVQAASVAVPVHPLTSLGPTAQPELQQAERIAYERALSNILEPRMAALLEATIWARIRDPEFLLNALKTYFMMTGLGPYDRDFAAAWWQDVLPEAAPINPFPTDSALELQLDALDLLASEETKIEPDQKLVAVALESLCQVPLARRAYNALMSDPAVARLPKWTPAQVTGPNGAKVFTRLSGASLNAGLAGAYTYEGFHGTILPLLPEVAAQAAIDRLVFAGGCEESAEADADVLQAEMLRLYEQDFIAQWDGFLRDIRLAPLTDLTVATENLKDLASENSALKRLLRAVVDETDLTRVEAEAAEGEEGSAVPSGVLGPAIKRLGTIGRLARTGSRLVPVPARATMRRRPSRVRRWPRISVP</sequence>
<dbReference type="Gene3D" id="3.40.50.300">
    <property type="entry name" value="P-loop containing nucleotide triphosphate hydrolases"/>
    <property type="match status" value="1"/>
</dbReference>
<organism evidence="5 6">
    <name type="scientific">Rubellimicrobium mesophilum DSM 19309</name>
    <dbReference type="NCBI Taxonomy" id="442562"/>
    <lineage>
        <taxon>Bacteria</taxon>
        <taxon>Pseudomonadati</taxon>
        <taxon>Pseudomonadota</taxon>
        <taxon>Alphaproteobacteria</taxon>
        <taxon>Rhodobacterales</taxon>
        <taxon>Roseobacteraceae</taxon>
        <taxon>Rubellimicrobium</taxon>
    </lineage>
</organism>
<evidence type="ECO:0000313" key="6">
    <source>
        <dbReference type="Proteomes" id="UP000019666"/>
    </source>
</evidence>
<dbReference type="InterPro" id="IPR025743">
    <property type="entry name" value="TssM1_N"/>
</dbReference>
<feature type="domain" description="Type VI secretion system component TssM1 N-terminal" evidence="4">
    <location>
        <begin position="192"/>
        <end position="446"/>
    </location>
</feature>
<gene>
    <name evidence="5" type="ORF">Rumeso_01001</name>
</gene>
<dbReference type="PANTHER" id="PTHR36153">
    <property type="entry name" value="INNER MEMBRANE PROTEIN-RELATED"/>
    <property type="match status" value="1"/>
</dbReference>
<dbReference type="PANTHER" id="PTHR36153:SF1">
    <property type="entry name" value="TYPE VI SECRETION SYSTEM COMPONENT TSSM1"/>
    <property type="match status" value="1"/>
</dbReference>
<evidence type="ECO:0000259" key="4">
    <source>
        <dbReference type="Pfam" id="PF14331"/>
    </source>
</evidence>
<dbReference type="EMBL" id="AOSK01000029">
    <property type="protein sequence ID" value="EYD77452.1"/>
    <property type="molecule type" value="Genomic_DNA"/>
</dbReference>
<dbReference type="Pfam" id="PF06761">
    <property type="entry name" value="IcmF-related"/>
    <property type="match status" value="1"/>
</dbReference>
<dbReference type="Pfam" id="PF14331">
    <property type="entry name" value="IcmF-related_N"/>
    <property type="match status" value="1"/>
</dbReference>
<dbReference type="NCBIfam" id="TIGR03348">
    <property type="entry name" value="VI_IcmF"/>
    <property type="match status" value="1"/>
</dbReference>
<dbReference type="PATRIC" id="fig|442562.3.peg.993"/>
<dbReference type="STRING" id="442562.Rumeso_01001"/>
<keyword evidence="2" id="KW-0812">Transmembrane</keyword>
<feature type="transmembrane region" description="Helical" evidence="2">
    <location>
        <begin position="48"/>
        <end position="67"/>
    </location>
</feature>
<name>A0A017HSI3_9RHOB</name>
<dbReference type="HOGENOM" id="CLU_003353_2_1_5"/>
<keyword evidence="2" id="KW-1133">Transmembrane helix</keyword>
<dbReference type="AlphaFoldDB" id="A0A017HSI3"/>
<proteinExistence type="predicted"/>
<dbReference type="InterPro" id="IPR009612">
    <property type="entry name" value="IcmF-rel"/>
</dbReference>
<protein>
    <submittedName>
        <fullName evidence="5">IcmF-related protein</fullName>
    </submittedName>
</protein>
<dbReference type="SUPFAM" id="SSF52540">
    <property type="entry name" value="P-loop containing nucleoside triphosphate hydrolases"/>
    <property type="match status" value="1"/>
</dbReference>
<accession>A0A017HSI3</accession>
<evidence type="ECO:0000256" key="1">
    <source>
        <dbReference type="SAM" id="Coils"/>
    </source>
</evidence>
<feature type="domain" description="IcmF-related" evidence="3">
    <location>
        <begin position="520"/>
        <end position="801"/>
    </location>
</feature>
<keyword evidence="6" id="KW-1185">Reference proteome</keyword>
<comment type="caution">
    <text evidence="5">The sequence shown here is derived from an EMBL/GenBank/DDBJ whole genome shotgun (WGS) entry which is preliminary data.</text>
</comment>
<feature type="transmembrane region" description="Helical" evidence="2">
    <location>
        <begin position="438"/>
        <end position="462"/>
    </location>
</feature>
<feature type="coiled-coil region" evidence="1">
    <location>
        <begin position="731"/>
        <end position="799"/>
    </location>
</feature>
<dbReference type="InterPro" id="IPR017731">
    <property type="entry name" value="TssM1-like"/>
</dbReference>
<keyword evidence="1" id="KW-0175">Coiled coil</keyword>
<evidence type="ECO:0000256" key="2">
    <source>
        <dbReference type="SAM" id="Phobius"/>
    </source>
</evidence>
<dbReference type="CDD" id="cd00882">
    <property type="entry name" value="Ras_like_GTPase"/>
    <property type="match status" value="1"/>
</dbReference>
<keyword evidence="2" id="KW-0472">Membrane</keyword>
<reference evidence="5 6" key="1">
    <citation type="submission" date="2013-02" db="EMBL/GenBank/DDBJ databases">
        <authorList>
            <person name="Fiebig A."/>
            <person name="Goeker M."/>
            <person name="Klenk H.-P.P."/>
        </authorList>
    </citation>
    <scope>NUCLEOTIDE SEQUENCE [LARGE SCALE GENOMIC DNA]</scope>
    <source>
        <strain evidence="5 6">DSM 19309</strain>
    </source>
</reference>
<dbReference type="InterPro" id="IPR027417">
    <property type="entry name" value="P-loop_NTPase"/>
</dbReference>
<evidence type="ECO:0000259" key="3">
    <source>
        <dbReference type="Pfam" id="PF06761"/>
    </source>
</evidence>
<evidence type="ECO:0000313" key="5">
    <source>
        <dbReference type="EMBL" id="EYD77452.1"/>
    </source>
</evidence>
<dbReference type="InterPro" id="IPR053156">
    <property type="entry name" value="T6SS_TssM-like"/>
</dbReference>
<dbReference type="Proteomes" id="UP000019666">
    <property type="component" value="Unassembled WGS sequence"/>
</dbReference>
<dbReference type="RefSeq" id="WP_245639259.1">
    <property type="nucleotide sequence ID" value="NZ_KK088574.1"/>
</dbReference>